<dbReference type="PANTHER" id="PTHR33445">
    <property type="entry name" value="ATP SYNTHASE SUBUNIT B', CHLOROPLASTIC"/>
    <property type="match status" value="1"/>
</dbReference>
<feature type="transmembrane region" description="Helical" evidence="12">
    <location>
        <begin position="15"/>
        <end position="35"/>
    </location>
</feature>
<comment type="subunit">
    <text evidence="12">F-type ATPases have 2 components, F(1) - the catalytic core - and F(0) - the membrane proton channel. F(1) has five subunits: alpha(3), beta(3), gamma(1), delta(1), epsilon(1). F(0) has three main subunits: a(1), b(2) and c(10-14). The alpha and beta chains form an alternating ring which encloses part of the gamma chain. F(1) is attached to F(0) by a central stalk formed by the gamma and epsilon chains, while a peripheral stalk is formed by the delta and b chains.</text>
</comment>
<reference evidence="15 16" key="1">
    <citation type="journal article" date="2016" name="Nat. Commun.">
        <title>Thousands of microbial genomes shed light on interconnected biogeochemical processes in an aquifer system.</title>
        <authorList>
            <person name="Anantharaman K."/>
            <person name="Brown C.T."/>
            <person name="Hug L.A."/>
            <person name="Sharon I."/>
            <person name="Castelle C.J."/>
            <person name="Probst A.J."/>
            <person name="Thomas B.C."/>
            <person name="Singh A."/>
            <person name="Wilkins M.J."/>
            <person name="Karaoz U."/>
            <person name="Brodie E.L."/>
            <person name="Williams K.H."/>
            <person name="Hubbard S.S."/>
            <person name="Banfield J.F."/>
        </authorList>
    </citation>
    <scope>NUCLEOTIDE SEQUENCE [LARGE SCALE GENOMIC DNA]</scope>
</reference>
<keyword evidence="6 12" id="KW-1133">Transmembrane helix</keyword>
<keyword evidence="9 12" id="KW-0066">ATP synthesis</keyword>
<evidence type="ECO:0000256" key="12">
    <source>
        <dbReference type="HAMAP-Rule" id="MF_01398"/>
    </source>
</evidence>
<dbReference type="GO" id="GO:0012505">
    <property type="term" value="C:endomembrane system"/>
    <property type="evidence" value="ECO:0007669"/>
    <property type="project" value="UniProtKB-SubCell"/>
</dbReference>
<dbReference type="PANTHER" id="PTHR33445:SF2">
    <property type="entry name" value="ATP SYNTHASE SUBUNIT B', CHLOROPLASTIC"/>
    <property type="match status" value="1"/>
</dbReference>
<dbReference type="AlphaFoldDB" id="A0A1G2IVY3"/>
<evidence type="ECO:0000313" key="15">
    <source>
        <dbReference type="EMBL" id="OGZ78571.1"/>
    </source>
</evidence>
<evidence type="ECO:0000256" key="14">
    <source>
        <dbReference type="SAM" id="Coils"/>
    </source>
</evidence>
<dbReference type="GO" id="GO:0046933">
    <property type="term" value="F:proton-transporting ATP synthase activity, rotational mechanism"/>
    <property type="evidence" value="ECO:0007669"/>
    <property type="project" value="UniProtKB-UniRule"/>
</dbReference>
<gene>
    <name evidence="12" type="primary">atpF</name>
    <name evidence="15" type="ORF">A2358_01705</name>
</gene>
<dbReference type="GO" id="GO:0046961">
    <property type="term" value="F:proton-transporting ATPase activity, rotational mechanism"/>
    <property type="evidence" value="ECO:0007669"/>
    <property type="project" value="TreeGrafter"/>
</dbReference>
<evidence type="ECO:0000256" key="9">
    <source>
        <dbReference type="ARBA" id="ARBA00023310"/>
    </source>
</evidence>
<organism evidence="15 16">
    <name type="scientific">Candidatus Staskawiczbacteria bacterium RIFOXYB1_FULL_37_44</name>
    <dbReference type="NCBI Taxonomy" id="1802223"/>
    <lineage>
        <taxon>Bacteria</taxon>
        <taxon>Candidatus Staskawicziibacteriota</taxon>
    </lineage>
</organism>
<evidence type="ECO:0000256" key="10">
    <source>
        <dbReference type="ARBA" id="ARBA00025198"/>
    </source>
</evidence>
<evidence type="ECO:0000256" key="11">
    <source>
        <dbReference type="ARBA" id="ARBA00037847"/>
    </source>
</evidence>
<evidence type="ECO:0000256" key="8">
    <source>
        <dbReference type="ARBA" id="ARBA00023136"/>
    </source>
</evidence>
<dbReference type="Proteomes" id="UP000178650">
    <property type="component" value="Unassembled WGS sequence"/>
</dbReference>
<dbReference type="Pfam" id="PF00430">
    <property type="entry name" value="ATP-synt_B"/>
    <property type="match status" value="1"/>
</dbReference>
<keyword evidence="3 12" id="KW-0138">CF(0)</keyword>
<dbReference type="InterPro" id="IPR002146">
    <property type="entry name" value="ATP_synth_b/b'su_bac/chlpt"/>
</dbReference>
<evidence type="ECO:0000256" key="4">
    <source>
        <dbReference type="ARBA" id="ARBA00022692"/>
    </source>
</evidence>
<comment type="similarity">
    <text evidence="1 12 13">Belongs to the ATPase B chain family.</text>
</comment>
<comment type="function">
    <text evidence="10 12">F(1)F(0) ATP synthase produces ATP from ADP in the presence of a proton or sodium gradient. F-type ATPases consist of two structural domains, F(1) containing the extramembraneous catalytic core and F(0) containing the membrane proton channel, linked together by a central stalk and a peripheral stalk. During catalysis, ATP synthesis in the catalytic domain of F(1) is coupled via a rotary mechanism of the central stalk subunits to proton translocation.</text>
</comment>
<evidence type="ECO:0000256" key="5">
    <source>
        <dbReference type="ARBA" id="ARBA00022781"/>
    </source>
</evidence>
<feature type="coiled-coil region" evidence="14">
    <location>
        <begin position="85"/>
        <end position="123"/>
    </location>
</feature>
<comment type="function">
    <text evidence="12">Component of the F(0) channel, it forms part of the peripheral stalk, linking F(1) to F(0).</text>
</comment>
<dbReference type="EMBL" id="MHPJ01000017">
    <property type="protein sequence ID" value="OGZ78571.1"/>
    <property type="molecule type" value="Genomic_DNA"/>
</dbReference>
<keyword evidence="12" id="KW-1003">Cell membrane</keyword>
<dbReference type="GO" id="GO:0005886">
    <property type="term" value="C:plasma membrane"/>
    <property type="evidence" value="ECO:0007669"/>
    <property type="project" value="UniProtKB-SubCell"/>
</dbReference>
<evidence type="ECO:0000313" key="16">
    <source>
        <dbReference type="Proteomes" id="UP000178650"/>
    </source>
</evidence>
<protein>
    <recommendedName>
        <fullName evidence="12">ATP synthase subunit b</fullName>
    </recommendedName>
    <alternativeName>
        <fullName evidence="12">ATP synthase F(0) sector subunit b</fullName>
    </alternativeName>
    <alternativeName>
        <fullName evidence="12">ATPase subunit I</fullName>
    </alternativeName>
    <alternativeName>
        <fullName evidence="12">F-type ATPase subunit b</fullName>
        <shortName evidence="12">F-ATPase subunit b</shortName>
    </alternativeName>
</protein>
<keyword evidence="7 12" id="KW-0406">Ion transport</keyword>
<comment type="subcellular location">
    <subcellularLocation>
        <location evidence="12">Cell membrane</location>
        <topology evidence="12">Single-pass membrane protein</topology>
    </subcellularLocation>
    <subcellularLocation>
        <location evidence="11">Endomembrane system</location>
        <topology evidence="11">Single-pass membrane protein</topology>
    </subcellularLocation>
</comment>
<dbReference type="InterPro" id="IPR050059">
    <property type="entry name" value="ATP_synthase_B_chain"/>
</dbReference>
<accession>A0A1G2IVY3</accession>
<keyword evidence="4 12" id="KW-0812">Transmembrane</keyword>
<keyword evidence="8 12" id="KW-0472">Membrane</keyword>
<proteinExistence type="inferred from homology"/>
<dbReference type="STRING" id="1802223.A2358_01705"/>
<evidence type="ECO:0000256" key="3">
    <source>
        <dbReference type="ARBA" id="ARBA00022547"/>
    </source>
</evidence>
<name>A0A1G2IVY3_9BACT</name>
<evidence type="ECO:0000256" key="2">
    <source>
        <dbReference type="ARBA" id="ARBA00022448"/>
    </source>
</evidence>
<evidence type="ECO:0000256" key="1">
    <source>
        <dbReference type="ARBA" id="ARBA00005513"/>
    </source>
</evidence>
<sequence>MENELLFQLGINWKLFLSQAINFFILLVVLTFFVYKPLIKVIKERNQKIKTGLDKAEEATARLKEIDNIGKEKIKEAEQKGIEMIKETENRAKILDKENIEKLEKKQKEAQELLKKSILKQQEEAKNKVLTEAGELIKKVIIKTVELKPEAIDEALIKKAVLEVKDEK</sequence>
<evidence type="ECO:0000256" key="7">
    <source>
        <dbReference type="ARBA" id="ARBA00023065"/>
    </source>
</evidence>
<evidence type="ECO:0000256" key="6">
    <source>
        <dbReference type="ARBA" id="ARBA00022989"/>
    </source>
</evidence>
<dbReference type="HAMAP" id="MF_01398">
    <property type="entry name" value="ATP_synth_b_bprime"/>
    <property type="match status" value="1"/>
</dbReference>
<comment type="caution">
    <text evidence="15">The sequence shown here is derived from an EMBL/GenBank/DDBJ whole genome shotgun (WGS) entry which is preliminary data.</text>
</comment>
<keyword evidence="14" id="KW-0175">Coiled coil</keyword>
<keyword evidence="5 12" id="KW-0375">Hydrogen ion transport</keyword>
<dbReference type="GO" id="GO:0045259">
    <property type="term" value="C:proton-transporting ATP synthase complex"/>
    <property type="evidence" value="ECO:0007669"/>
    <property type="project" value="UniProtKB-KW"/>
</dbReference>
<dbReference type="CDD" id="cd06503">
    <property type="entry name" value="ATP-synt_Fo_b"/>
    <property type="match status" value="1"/>
</dbReference>
<keyword evidence="2 12" id="KW-0813">Transport</keyword>
<evidence type="ECO:0000256" key="13">
    <source>
        <dbReference type="RuleBase" id="RU003848"/>
    </source>
</evidence>